<proteinExistence type="predicted"/>
<reference evidence="2 3" key="1">
    <citation type="journal article" date="2015" name="Sci. Rep.">
        <title>Genome of the facultative scuticociliatosis pathogen Pseudocohnilembus persalinus provides insight into its virulence through horizontal gene transfer.</title>
        <authorList>
            <person name="Xiong J."/>
            <person name="Wang G."/>
            <person name="Cheng J."/>
            <person name="Tian M."/>
            <person name="Pan X."/>
            <person name="Warren A."/>
            <person name="Jiang C."/>
            <person name="Yuan D."/>
            <person name="Miao W."/>
        </authorList>
    </citation>
    <scope>NUCLEOTIDE SEQUENCE [LARGE SCALE GENOMIC DNA]</scope>
    <source>
        <strain evidence="2">36N120E</strain>
    </source>
</reference>
<dbReference type="Proteomes" id="UP000054937">
    <property type="component" value="Unassembled WGS sequence"/>
</dbReference>
<feature type="region of interest" description="Disordered" evidence="1">
    <location>
        <begin position="50"/>
        <end position="150"/>
    </location>
</feature>
<dbReference type="AlphaFoldDB" id="A0A0V0QIA3"/>
<keyword evidence="3" id="KW-1185">Reference proteome</keyword>
<protein>
    <submittedName>
        <fullName evidence="2">Uncharacterized protein</fullName>
    </submittedName>
</protein>
<evidence type="ECO:0000256" key="1">
    <source>
        <dbReference type="SAM" id="MobiDB-lite"/>
    </source>
</evidence>
<comment type="caution">
    <text evidence="2">The sequence shown here is derived from an EMBL/GenBank/DDBJ whole genome shotgun (WGS) entry which is preliminary data.</text>
</comment>
<feature type="compositionally biased region" description="Polar residues" evidence="1">
    <location>
        <begin position="65"/>
        <end position="87"/>
    </location>
</feature>
<accession>A0A0V0QIA3</accession>
<dbReference type="OrthoDB" id="313253at2759"/>
<evidence type="ECO:0000313" key="3">
    <source>
        <dbReference type="Proteomes" id="UP000054937"/>
    </source>
</evidence>
<feature type="compositionally biased region" description="Polar residues" evidence="1">
    <location>
        <begin position="131"/>
        <end position="140"/>
    </location>
</feature>
<dbReference type="EMBL" id="LDAU01000159">
    <property type="protein sequence ID" value="KRX02033.1"/>
    <property type="molecule type" value="Genomic_DNA"/>
</dbReference>
<dbReference type="OMA" id="MKVEFQD"/>
<organism evidence="2 3">
    <name type="scientific">Pseudocohnilembus persalinus</name>
    <name type="common">Ciliate</name>
    <dbReference type="NCBI Taxonomy" id="266149"/>
    <lineage>
        <taxon>Eukaryota</taxon>
        <taxon>Sar</taxon>
        <taxon>Alveolata</taxon>
        <taxon>Ciliophora</taxon>
        <taxon>Intramacronucleata</taxon>
        <taxon>Oligohymenophorea</taxon>
        <taxon>Scuticociliatia</taxon>
        <taxon>Philasterida</taxon>
        <taxon>Pseudocohnilembidae</taxon>
        <taxon>Pseudocohnilembus</taxon>
    </lineage>
</organism>
<name>A0A0V0QIA3_PSEPJ</name>
<sequence length="305" mass="35956">MSSFGKIKKGDIFQGNEFSDYPYQPNNKYDVYLPKQQNSITQLIQRDRLKTSQNQRQNLQPLNQERPQSSKMNPEQRTQQNFRQNKSVFKGQQEEQVNLQSRQNSGINSQQQLQQSQSQQNLNGKLQNSGSFYRTSQQFGRSYYDKNDPRRYEYDGSQYCQSVNHHHGHHYMRPLLNPYSNLQLNKKKWTPKSSGYTQKQDELRKTQTKLRSKLYYDEQTMSVPKTTLKNQVIENIVQDPNVFLKNKSLLDSVYKLKQNNMLKQHKVHINAQTGIGKFDFIDKNVHSKSTNNGFSRNDFGGYFTR</sequence>
<feature type="compositionally biased region" description="Low complexity" evidence="1">
    <location>
        <begin position="103"/>
        <end position="130"/>
    </location>
</feature>
<feature type="compositionally biased region" description="Low complexity" evidence="1">
    <location>
        <begin position="53"/>
        <end position="64"/>
    </location>
</feature>
<gene>
    <name evidence="2" type="ORF">PPERSA_07678</name>
</gene>
<evidence type="ECO:0000313" key="2">
    <source>
        <dbReference type="EMBL" id="KRX02033.1"/>
    </source>
</evidence>
<dbReference type="InParanoid" id="A0A0V0QIA3"/>